<dbReference type="InterPro" id="IPR005225">
    <property type="entry name" value="Small_GTP-bd"/>
</dbReference>
<dbReference type="GO" id="GO:0003924">
    <property type="term" value="F:GTPase activity"/>
    <property type="evidence" value="ECO:0007669"/>
    <property type="project" value="InterPro"/>
</dbReference>
<dbReference type="NCBIfam" id="TIGR00231">
    <property type="entry name" value="small_GTP"/>
    <property type="match status" value="1"/>
</dbReference>
<dbReference type="SMART" id="SM00174">
    <property type="entry name" value="RHO"/>
    <property type="match status" value="1"/>
</dbReference>
<dbReference type="EMBL" id="CAXDID020000207">
    <property type="protein sequence ID" value="CAL6055702.1"/>
    <property type="molecule type" value="Genomic_DNA"/>
</dbReference>
<dbReference type="InterPro" id="IPR001806">
    <property type="entry name" value="Small_GTPase"/>
</dbReference>
<comment type="caution">
    <text evidence="4">The sequence shown here is derived from an EMBL/GenBank/DDBJ whole genome shotgun (WGS) entry which is preliminary data.</text>
</comment>
<evidence type="ECO:0000313" key="3">
    <source>
        <dbReference type="EMBL" id="CAI9959042.1"/>
    </source>
</evidence>
<dbReference type="PROSITE" id="PS51420">
    <property type="entry name" value="RHO"/>
    <property type="match status" value="1"/>
</dbReference>
<dbReference type="Pfam" id="PF00071">
    <property type="entry name" value="Ras"/>
    <property type="match status" value="1"/>
</dbReference>
<dbReference type="PROSITE" id="PS51421">
    <property type="entry name" value="RAS"/>
    <property type="match status" value="1"/>
</dbReference>
<reference evidence="4" key="1">
    <citation type="submission" date="2023-06" db="EMBL/GenBank/DDBJ databases">
        <authorList>
            <person name="Kurt Z."/>
        </authorList>
    </citation>
    <scope>NUCLEOTIDE SEQUENCE</scope>
</reference>
<protein>
    <submittedName>
        <fullName evidence="4">Rab1a</fullName>
    </submittedName>
</protein>
<evidence type="ECO:0000313" key="6">
    <source>
        <dbReference type="EMBL" id="CAL6045668.1"/>
    </source>
</evidence>
<dbReference type="Gene3D" id="3.40.50.300">
    <property type="entry name" value="P-loop containing nucleotide triphosphate hydrolases"/>
    <property type="match status" value="1"/>
</dbReference>
<dbReference type="EMBL" id="CAXDID020000019">
    <property type="protein sequence ID" value="CAL5985878.1"/>
    <property type="molecule type" value="Genomic_DNA"/>
</dbReference>
<dbReference type="PROSITE" id="PS51419">
    <property type="entry name" value="RAB"/>
    <property type="match status" value="1"/>
</dbReference>
<reference evidence="5 8" key="2">
    <citation type="submission" date="2024-07" db="EMBL/GenBank/DDBJ databases">
        <authorList>
            <person name="Akdeniz Z."/>
        </authorList>
    </citation>
    <scope>NUCLEOTIDE SEQUENCE [LARGE SCALE GENOMIC DNA]</scope>
</reference>
<dbReference type="SUPFAM" id="SSF52540">
    <property type="entry name" value="P-loop containing nucleoside triphosphate hydrolases"/>
    <property type="match status" value="1"/>
</dbReference>
<accession>A0AA86QWQ8</accession>
<evidence type="ECO:0000313" key="5">
    <source>
        <dbReference type="EMBL" id="CAL5985878.1"/>
    </source>
</evidence>
<keyword evidence="1" id="KW-0547">Nucleotide-binding</keyword>
<dbReference type="EMBL" id="CATOUU010000981">
    <property type="protein sequence ID" value="CAI9964627.1"/>
    <property type="molecule type" value="Genomic_DNA"/>
</dbReference>
<evidence type="ECO:0000313" key="8">
    <source>
        <dbReference type="Proteomes" id="UP001642409"/>
    </source>
</evidence>
<dbReference type="GO" id="GO:0005525">
    <property type="term" value="F:GTP binding"/>
    <property type="evidence" value="ECO:0007669"/>
    <property type="project" value="UniProtKB-KW"/>
</dbReference>
<name>A0AA86QWQ8_9EUKA</name>
<keyword evidence="2" id="KW-0342">GTP-binding</keyword>
<dbReference type="EMBL" id="CAXDID020000165">
    <property type="protein sequence ID" value="CAL6045668.1"/>
    <property type="molecule type" value="Genomic_DNA"/>
</dbReference>
<dbReference type="Proteomes" id="UP001642409">
    <property type="component" value="Unassembled WGS sequence"/>
</dbReference>
<dbReference type="EMBL" id="CATOUU010000914">
    <property type="protein sequence ID" value="CAI9959042.1"/>
    <property type="molecule type" value="Genomic_DNA"/>
</dbReference>
<dbReference type="AlphaFoldDB" id="A0AA86QWQ8"/>
<evidence type="ECO:0000313" key="7">
    <source>
        <dbReference type="EMBL" id="CAL6055702.1"/>
    </source>
</evidence>
<evidence type="ECO:0000313" key="4">
    <source>
        <dbReference type="EMBL" id="CAI9964627.1"/>
    </source>
</evidence>
<dbReference type="PANTHER" id="PTHR47977">
    <property type="entry name" value="RAS-RELATED PROTEIN RAB"/>
    <property type="match status" value="1"/>
</dbReference>
<dbReference type="SMART" id="SM00176">
    <property type="entry name" value="RAN"/>
    <property type="match status" value="1"/>
</dbReference>
<dbReference type="FunFam" id="3.40.50.300:FF:000808">
    <property type="entry name" value="Small GTP-binding protein, putative"/>
    <property type="match status" value="1"/>
</dbReference>
<dbReference type="PRINTS" id="PR00449">
    <property type="entry name" value="RASTRNSFRMNG"/>
</dbReference>
<proteinExistence type="predicted"/>
<dbReference type="SMART" id="SM00173">
    <property type="entry name" value="RAS"/>
    <property type="match status" value="1"/>
</dbReference>
<sequence length="191" mass="20953">MYGPQSEVKVALVGETGVGKTCIAVRFVSNSFSTSTPSTSGAAFLRKTIVLSEHALKFQIWDTAGQEKFRSLTPMYYRSANCVIIVFDVTRARTFEDVKFWVNEVQQKGSADVIISIVGNKIDRDNREISKETGESYANSIGALYSECSALNGDGVEQIFENLGKRKLSGGQQTKQAGLNLIEEKKSKSCC</sequence>
<keyword evidence="8" id="KW-1185">Reference proteome</keyword>
<evidence type="ECO:0000256" key="1">
    <source>
        <dbReference type="ARBA" id="ARBA00022741"/>
    </source>
</evidence>
<dbReference type="SMART" id="SM00175">
    <property type="entry name" value="RAB"/>
    <property type="match status" value="1"/>
</dbReference>
<evidence type="ECO:0000256" key="2">
    <source>
        <dbReference type="ARBA" id="ARBA00023134"/>
    </source>
</evidence>
<dbReference type="InterPro" id="IPR027417">
    <property type="entry name" value="P-loop_NTPase"/>
</dbReference>
<gene>
    <name evidence="6" type="ORF">HINF_LOCUS41256</name>
    <name evidence="7" type="ORF">HINF_LOCUS46670</name>
    <name evidence="3" type="ORF">HINF_LOCUS46687</name>
    <name evidence="4" type="ORF">HINF_LOCUS52272</name>
    <name evidence="5" type="ORF">HINF_LOCUS9144</name>
</gene>
<organism evidence="4">
    <name type="scientific">Hexamita inflata</name>
    <dbReference type="NCBI Taxonomy" id="28002"/>
    <lineage>
        <taxon>Eukaryota</taxon>
        <taxon>Metamonada</taxon>
        <taxon>Diplomonadida</taxon>
        <taxon>Hexamitidae</taxon>
        <taxon>Hexamitinae</taxon>
        <taxon>Hexamita</taxon>
    </lineage>
</organism>
<dbReference type="InterPro" id="IPR050227">
    <property type="entry name" value="Rab"/>
</dbReference>